<dbReference type="CDD" id="cd02183">
    <property type="entry name" value="GH16_fungal_CRH1_transglycosylase"/>
    <property type="match status" value="1"/>
</dbReference>
<dbReference type="Gene3D" id="2.60.120.200">
    <property type="match status" value="1"/>
</dbReference>
<sequence length="417" mass="42801">MISRLASATAVMLTASSLAAAQTYSACNPLKETGCPADPAVGTTQTIDFTKGESDFFTPAIGTHVTYDPTLGAVFTINSVSDAPTFTSKDYILFGKVDVTVRASLGTGIVTSFVLQSDDLDEIDWEWLGGDDTQVQTNYFSKGDTTTYDRGGFSGVYEPQTEFHTYTIDWNADRVNWIVDGAIVRTLTYADAKNGASYPQTPMQIKLGTWCAGGPDTAAGTVEWAGGYTDFSKAPFNGYYQSVTIQDYMNGASAAKQYVYGDKTGTYESIKVETETTDESSGSDPSSSQSASSAATSPTATSVAATSPAATSSDATTSIGSQAVGSTASTLSTVTSSASFKSSVTSGITLATGAPVNNAGSVTNGAGSDSSSDAVSSGSATSSSSSSRATSAVVSSGNKSAVNFAFLGAVLFAFLSL</sequence>
<evidence type="ECO:0000256" key="9">
    <source>
        <dbReference type="ARBA" id="ARBA00023136"/>
    </source>
</evidence>
<dbReference type="GO" id="GO:0008843">
    <property type="term" value="F:endochitinase activity"/>
    <property type="evidence" value="ECO:0007669"/>
    <property type="project" value="UniProtKB-EC"/>
</dbReference>
<dbReference type="InterPro" id="IPR017168">
    <property type="entry name" value="CHR-like"/>
</dbReference>
<name>A0A423VK71_9PEZI</name>
<dbReference type="InParanoid" id="A0A423VK71"/>
<evidence type="ECO:0000256" key="2">
    <source>
        <dbReference type="ARBA" id="ARBA00004196"/>
    </source>
</evidence>
<evidence type="ECO:0000256" key="11">
    <source>
        <dbReference type="ARBA" id="ARBA00023180"/>
    </source>
</evidence>
<evidence type="ECO:0000256" key="6">
    <source>
        <dbReference type="ARBA" id="ARBA00022679"/>
    </source>
</evidence>
<evidence type="ECO:0000256" key="15">
    <source>
        <dbReference type="ARBA" id="ARBA00038074"/>
    </source>
</evidence>
<evidence type="ECO:0000259" key="21">
    <source>
        <dbReference type="PROSITE" id="PS51762"/>
    </source>
</evidence>
<evidence type="ECO:0000256" key="13">
    <source>
        <dbReference type="ARBA" id="ARBA00023295"/>
    </source>
</evidence>
<dbReference type="PANTHER" id="PTHR10963:SF68">
    <property type="entry name" value="GLYCOSIDASE CRH1-RELATED"/>
    <property type="match status" value="1"/>
</dbReference>
<evidence type="ECO:0000256" key="19">
    <source>
        <dbReference type="SAM" id="MobiDB-lite"/>
    </source>
</evidence>
<feature type="chain" id="PRO_5019480038" description="Crh-like protein" evidence="20">
    <location>
        <begin position="22"/>
        <end position="417"/>
    </location>
</feature>
<evidence type="ECO:0000256" key="16">
    <source>
        <dbReference type="PIRNR" id="PIRNR037299"/>
    </source>
</evidence>
<evidence type="ECO:0000256" key="1">
    <source>
        <dbReference type="ARBA" id="ARBA00000822"/>
    </source>
</evidence>
<dbReference type="GO" id="GO:0016757">
    <property type="term" value="F:glycosyltransferase activity"/>
    <property type="evidence" value="ECO:0007669"/>
    <property type="project" value="UniProtKB-KW"/>
</dbReference>
<evidence type="ECO:0000256" key="10">
    <source>
        <dbReference type="ARBA" id="ARBA00023157"/>
    </source>
</evidence>
<evidence type="ECO:0000256" key="17">
    <source>
        <dbReference type="PIRSR" id="PIRSR037299-1"/>
    </source>
</evidence>
<comment type="catalytic activity">
    <reaction evidence="1">
        <text>Random endo-hydrolysis of N-acetyl-beta-D-glucosaminide (1-&gt;4)-beta-linkages in chitin and chitodextrins.</text>
        <dbReference type="EC" id="3.2.1.14"/>
    </reaction>
</comment>
<reference evidence="22 23" key="1">
    <citation type="submission" date="2015-09" db="EMBL/GenBank/DDBJ databases">
        <title>Host preference determinants of Valsa canker pathogens revealed by comparative genomics.</title>
        <authorList>
            <person name="Yin Z."/>
            <person name="Huang L."/>
        </authorList>
    </citation>
    <scope>NUCLEOTIDE SEQUENCE [LARGE SCALE GENOMIC DNA]</scope>
    <source>
        <strain evidence="22 23">SXYLt</strain>
    </source>
</reference>
<keyword evidence="4" id="KW-0336">GPI-anchor</keyword>
<organism evidence="22 23">
    <name type="scientific">Cytospora leucostoma</name>
    <dbReference type="NCBI Taxonomy" id="1230097"/>
    <lineage>
        <taxon>Eukaryota</taxon>
        <taxon>Fungi</taxon>
        <taxon>Dikarya</taxon>
        <taxon>Ascomycota</taxon>
        <taxon>Pezizomycotina</taxon>
        <taxon>Sordariomycetes</taxon>
        <taxon>Sordariomycetidae</taxon>
        <taxon>Diaporthales</taxon>
        <taxon>Cytosporaceae</taxon>
        <taxon>Cytospora</taxon>
    </lineage>
</organism>
<evidence type="ECO:0000256" key="12">
    <source>
        <dbReference type="ARBA" id="ARBA00023288"/>
    </source>
</evidence>
<evidence type="ECO:0000256" key="20">
    <source>
        <dbReference type="SAM" id="SignalP"/>
    </source>
</evidence>
<dbReference type="PROSITE" id="PS51762">
    <property type="entry name" value="GH16_2"/>
    <property type="match status" value="1"/>
</dbReference>
<keyword evidence="12" id="KW-0449">Lipoprotein</keyword>
<evidence type="ECO:0000256" key="18">
    <source>
        <dbReference type="PIRSR" id="PIRSR037299-2"/>
    </source>
</evidence>
<keyword evidence="13" id="KW-0326">Glycosidase</keyword>
<keyword evidence="10 18" id="KW-1015">Disulfide bond</keyword>
<keyword evidence="5" id="KW-0328">Glycosyltransferase</keyword>
<feature type="compositionally biased region" description="Low complexity" evidence="19">
    <location>
        <begin position="279"/>
        <end position="318"/>
    </location>
</feature>
<keyword evidence="7 20" id="KW-0732">Signal</keyword>
<dbReference type="SUPFAM" id="SSF49899">
    <property type="entry name" value="Concanavalin A-like lectins/glucanases"/>
    <property type="match status" value="1"/>
</dbReference>
<proteinExistence type="inferred from homology"/>
<comment type="caution">
    <text evidence="22">The sequence shown here is derived from an EMBL/GenBank/DDBJ whole genome shotgun (WGS) entry which is preliminary data.</text>
</comment>
<accession>A0A423VK71</accession>
<protein>
    <recommendedName>
        <fullName evidence="16">Crh-like protein</fullName>
        <ecNumber evidence="16">3.2.-.-</ecNumber>
    </recommendedName>
</protein>
<dbReference type="AlphaFoldDB" id="A0A423VK71"/>
<dbReference type="InterPro" id="IPR013320">
    <property type="entry name" value="ConA-like_dom_sf"/>
</dbReference>
<evidence type="ECO:0000313" key="22">
    <source>
        <dbReference type="EMBL" id="ROV91404.1"/>
    </source>
</evidence>
<evidence type="ECO:0000256" key="8">
    <source>
        <dbReference type="ARBA" id="ARBA00022801"/>
    </source>
</evidence>
<gene>
    <name evidence="22" type="ORF">VPNG_09980</name>
</gene>
<dbReference type="GO" id="GO:0009277">
    <property type="term" value="C:fungal-type cell wall"/>
    <property type="evidence" value="ECO:0007669"/>
    <property type="project" value="TreeGrafter"/>
</dbReference>
<feature type="active site" description="Nucleophile" evidence="17">
    <location>
        <position position="122"/>
    </location>
</feature>
<dbReference type="GO" id="GO:0098552">
    <property type="term" value="C:side of membrane"/>
    <property type="evidence" value="ECO:0007669"/>
    <property type="project" value="UniProtKB-KW"/>
</dbReference>
<evidence type="ECO:0000256" key="4">
    <source>
        <dbReference type="ARBA" id="ARBA00022622"/>
    </source>
</evidence>
<feature type="disulfide bond" evidence="18">
    <location>
        <begin position="27"/>
        <end position="35"/>
    </location>
</feature>
<dbReference type="STRING" id="1230097.A0A423VK71"/>
<keyword evidence="23" id="KW-1185">Reference proteome</keyword>
<dbReference type="Pfam" id="PF00722">
    <property type="entry name" value="Glyco_hydro_16"/>
    <property type="match status" value="1"/>
</dbReference>
<evidence type="ECO:0000256" key="5">
    <source>
        <dbReference type="ARBA" id="ARBA00022676"/>
    </source>
</evidence>
<comment type="similarity">
    <text evidence="15">Belongs to the glycosyl hydrolase 16 family. CRH1 subfamily.</text>
</comment>
<feature type="active site" description="Proton donor" evidence="17">
    <location>
        <position position="126"/>
    </location>
</feature>
<dbReference type="PIRSF" id="PIRSF037299">
    <property type="entry name" value="Glycosidase_CRH1_prd"/>
    <property type="match status" value="1"/>
</dbReference>
<evidence type="ECO:0000256" key="14">
    <source>
        <dbReference type="ARBA" id="ARBA00023316"/>
    </source>
</evidence>
<keyword evidence="6" id="KW-0808">Transferase</keyword>
<feature type="region of interest" description="Disordered" evidence="19">
    <location>
        <begin position="273"/>
        <end position="319"/>
    </location>
</feature>
<dbReference type="EMBL" id="LKEB01000091">
    <property type="protein sequence ID" value="ROV91404.1"/>
    <property type="molecule type" value="Genomic_DNA"/>
</dbReference>
<feature type="compositionally biased region" description="Low complexity" evidence="19">
    <location>
        <begin position="365"/>
        <end position="389"/>
    </location>
</feature>
<keyword evidence="14" id="KW-0961">Cell wall biogenesis/degradation</keyword>
<feature type="signal peptide" evidence="20">
    <location>
        <begin position="1"/>
        <end position="21"/>
    </location>
</feature>
<dbReference type="Proteomes" id="UP000285146">
    <property type="component" value="Unassembled WGS sequence"/>
</dbReference>
<dbReference type="PANTHER" id="PTHR10963">
    <property type="entry name" value="GLYCOSYL HYDROLASE-RELATED"/>
    <property type="match status" value="1"/>
</dbReference>
<keyword evidence="11" id="KW-0325">Glycoprotein</keyword>
<feature type="domain" description="GH16" evidence="21">
    <location>
        <begin position="43"/>
        <end position="240"/>
    </location>
</feature>
<dbReference type="EC" id="3.2.-.-" evidence="16"/>
<comment type="subcellular location">
    <subcellularLocation>
        <location evidence="2">Cell envelope</location>
    </subcellularLocation>
    <subcellularLocation>
        <location evidence="3">Membrane</location>
        <topology evidence="3">Lipid-anchor</topology>
        <topology evidence="3">GPI-anchor</topology>
    </subcellularLocation>
</comment>
<dbReference type="GO" id="GO:0031505">
    <property type="term" value="P:fungal-type cell wall organization"/>
    <property type="evidence" value="ECO:0007669"/>
    <property type="project" value="TreeGrafter"/>
</dbReference>
<dbReference type="InterPro" id="IPR000757">
    <property type="entry name" value="Beta-glucanase-like"/>
</dbReference>
<dbReference type="OrthoDB" id="4781at2759"/>
<evidence type="ECO:0000256" key="7">
    <source>
        <dbReference type="ARBA" id="ARBA00022729"/>
    </source>
</evidence>
<keyword evidence="8 16" id="KW-0378">Hydrolase</keyword>
<evidence type="ECO:0000313" key="23">
    <source>
        <dbReference type="Proteomes" id="UP000285146"/>
    </source>
</evidence>
<dbReference type="GO" id="GO:0005975">
    <property type="term" value="P:carbohydrate metabolic process"/>
    <property type="evidence" value="ECO:0007669"/>
    <property type="project" value="InterPro"/>
</dbReference>
<evidence type="ECO:0000256" key="3">
    <source>
        <dbReference type="ARBA" id="ARBA00004589"/>
    </source>
</evidence>
<keyword evidence="9 16" id="KW-0472">Membrane</keyword>
<dbReference type="InterPro" id="IPR050546">
    <property type="entry name" value="Glycosyl_Hydrlase_16"/>
</dbReference>
<feature type="region of interest" description="Disordered" evidence="19">
    <location>
        <begin position="354"/>
        <end position="389"/>
    </location>
</feature>